<dbReference type="EMBL" id="FOJY01000032">
    <property type="protein sequence ID" value="SFB39048.1"/>
    <property type="molecule type" value="Genomic_DNA"/>
</dbReference>
<organism evidence="1 2">
    <name type="scientific">Acetitomaculum ruminis DSM 5522</name>
    <dbReference type="NCBI Taxonomy" id="1120918"/>
    <lineage>
        <taxon>Bacteria</taxon>
        <taxon>Bacillati</taxon>
        <taxon>Bacillota</taxon>
        <taxon>Clostridia</taxon>
        <taxon>Lachnospirales</taxon>
        <taxon>Lachnospiraceae</taxon>
        <taxon>Acetitomaculum</taxon>
    </lineage>
</organism>
<reference evidence="1 2" key="1">
    <citation type="submission" date="2016-10" db="EMBL/GenBank/DDBJ databases">
        <authorList>
            <person name="de Groot N.N."/>
        </authorList>
    </citation>
    <scope>NUCLEOTIDE SEQUENCE [LARGE SCALE GENOMIC DNA]</scope>
    <source>
        <strain evidence="1 2">DSM 5522</strain>
    </source>
</reference>
<dbReference type="STRING" id="1120918.SAMN05216249_1327"/>
<evidence type="ECO:0000313" key="1">
    <source>
        <dbReference type="EMBL" id="SFB39048.1"/>
    </source>
</evidence>
<gene>
    <name evidence="1" type="ORF">SAMN05216249_1327</name>
</gene>
<keyword evidence="2" id="KW-1185">Reference proteome</keyword>
<protein>
    <submittedName>
        <fullName evidence="1">Nucleotidyl transferase AbiEii toxin, Type IV TA system</fullName>
    </submittedName>
</protein>
<dbReference type="Gene3D" id="3.10.450.620">
    <property type="entry name" value="JHP933, nucleotidyltransferase-like core domain"/>
    <property type="match status" value="1"/>
</dbReference>
<dbReference type="RefSeq" id="WP_092874899.1">
    <property type="nucleotide sequence ID" value="NZ_FOJY01000032.1"/>
</dbReference>
<dbReference type="OrthoDB" id="9780929at2"/>
<dbReference type="GO" id="GO:0016740">
    <property type="term" value="F:transferase activity"/>
    <property type="evidence" value="ECO:0007669"/>
    <property type="project" value="UniProtKB-KW"/>
</dbReference>
<name>A0A1I1ARC9_9FIRM</name>
<proteinExistence type="predicted"/>
<dbReference type="Proteomes" id="UP000198838">
    <property type="component" value="Unassembled WGS sequence"/>
</dbReference>
<keyword evidence="1" id="KW-0808">Transferase</keyword>
<sequence>MLLHKDREQFEAVLNAVSNELGVPVSIVEKDYYVTMILKQLALKAPGCVFKGGTSLSKCHHAINRFSEDIDITFSDKLSQGERQKLKNQVIAGISEYLDLPIIDWDKTRSRRDYNCYTFKYSPIEGYVPESLIEGVKMEVVLGSISFPTVEMEVDSYIYQVLKADNIDFIREYELEPFTMTLQSIERTFIDKVFALCDYYIKDDLNKHSRHIYDLYMLLPQITFDDSFKHLVEDVRTERLKMPKMCPAAEAGIDINENLQEIVDKRIYEKDYEEITSYFQKERVDYDEAIGVIDKIIHSKMFV</sequence>
<dbReference type="Pfam" id="PF08843">
    <property type="entry name" value="AbiEii"/>
    <property type="match status" value="1"/>
</dbReference>
<accession>A0A1I1ARC9</accession>
<dbReference type="AlphaFoldDB" id="A0A1I1ARC9"/>
<dbReference type="InterPro" id="IPR014942">
    <property type="entry name" value="AbiEii"/>
</dbReference>
<evidence type="ECO:0000313" key="2">
    <source>
        <dbReference type="Proteomes" id="UP000198838"/>
    </source>
</evidence>